<gene>
    <name evidence="2" type="ORF">EVEC_LOCUS12873</name>
</gene>
<dbReference type="WBParaSite" id="EVEC_0001374901-mRNA-1">
    <property type="protein sequence ID" value="EVEC_0001374901-mRNA-1"/>
    <property type="gene ID" value="EVEC_0001374901"/>
</dbReference>
<accession>A0A0N4VRS7</accession>
<evidence type="ECO:0000313" key="2">
    <source>
        <dbReference type="EMBL" id="VDD98122.1"/>
    </source>
</evidence>
<protein>
    <submittedName>
        <fullName evidence="4">Protein of unassigned function</fullName>
    </submittedName>
</protein>
<organism evidence="4">
    <name type="scientific">Enterobius vermicularis</name>
    <name type="common">Human pinworm</name>
    <dbReference type="NCBI Taxonomy" id="51028"/>
    <lineage>
        <taxon>Eukaryota</taxon>
        <taxon>Metazoa</taxon>
        <taxon>Ecdysozoa</taxon>
        <taxon>Nematoda</taxon>
        <taxon>Chromadorea</taxon>
        <taxon>Rhabditida</taxon>
        <taxon>Spirurina</taxon>
        <taxon>Oxyuridomorpha</taxon>
        <taxon>Oxyuroidea</taxon>
        <taxon>Oxyuridae</taxon>
        <taxon>Enterobius</taxon>
    </lineage>
</organism>
<sequence>MARQRIAQPTGGWTTQSAPKAWKMSLSPSESTAETIPGDPTQIDFDAAENELAML</sequence>
<evidence type="ECO:0000256" key="1">
    <source>
        <dbReference type="SAM" id="MobiDB-lite"/>
    </source>
</evidence>
<reference evidence="4" key="1">
    <citation type="submission" date="2017-02" db="UniProtKB">
        <authorList>
            <consortium name="WormBaseParasite"/>
        </authorList>
    </citation>
    <scope>IDENTIFICATION</scope>
</reference>
<dbReference type="Proteomes" id="UP000274131">
    <property type="component" value="Unassembled WGS sequence"/>
</dbReference>
<dbReference type="EMBL" id="UXUI01018324">
    <property type="protein sequence ID" value="VDD98122.1"/>
    <property type="molecule type" value="Genomic_DNA"/>
</dbReference>
<evidence type="ECO:0000313" key="4">
    <source>
        <dbReference type="WBParaSite" id="EVEC_0001374901-mRNA-1"/>
    </source>
</evidence>
<reference evidence="2 3" key="2">
    <citation type="submission" date="2018-10" db="EMBL/GenBank/DDBJ databases">
        <authorList>
            <consortium name="Pathogen Informatics"/>
        </authorList>
    </citation>
    <scope>NUCLEOTIDE SEQUENCE [LARGE SCALE GENOMIC DNA]</scope>
</reference>
<evidence type="ECO:0000313" key="3">
    <source>
        <dbReference type="Proteomes" id="UP000274131"/>
    </source>
</evidence>
<keyword evidence="3" id="KW-1185">Reference proteome</keyword>
<proteinExistence type="predicted"/>
<dbReference type="AlphaFoldDB" id="A0A0N4VRS7"/>
<feature type="region of interest" description="Disordered" evidence="1">
    <location>
        <begin position="1"/>
        <end position="42"/>
    </location>
</feature>
<name>A0A0N4VRS7_ENTVE</name>